<name>A0ABY6TYL3_BIOOC</name>
<feature type="region of interest" description="Disordered" evidence="1">
    <location>
        <begin position="1"/>
        <end position="71"/>
    </location>
</feature>
<evidence type="ECO:0000313" key="2">
    <source>
        <dbReference type="EMBL" id="VUC23111.1"/>
    </source>
</evidence>
<protein>
    <submittedName>
        <fullName evidence="2">Uncharacterized protein</fullName>
    </submittedName>
</protein>
<comment type="caution">
    <text evidence="2">The sequence shown here is derived from an EMBL/GenBank/DDBJ whole genome shotgun (WGS) entry which is preliminary data.</text>
</comment>
<feature type="region of interest" description="Disordered" evidence="1">
    <location>
        <begin position="681"/>
        <end position="705"/>
    </location>
</feature>
<accession>A0ABY6TYL3</accession>
<evidence type="ECO:0000256" key="1">
    <source>
        <dbReference type="SAM" id="MobiDB-lite"/>
    </source>
</evidence>
<feature type="compositionally biased region" description="Polar residues" evidence="1">
    <location>
        <begin position="57"/>
        <end position="71"/>
    </location>
</feature>
<sequence>METNESSTSPSSSRLALPPGVNPETYVHRPSFDGDLPPMPHQPVSNSATISAKPDSTPETKPYSNPETDSMSPVLFANLTLNQGDTLVYVGVPPQTEDQRKKTTCGGILPAPQHFLVHSSNLFALSDSKFPQMLDNAIYQARVKRRRKPTEDMLKGVKYLLDLTPPVEGDDLVFQISELSLTPGIINWWSAKARFGISQDLVTGHDDMCCCMSDTPSSQDSVPVPPPTLEVFQDPFKKRGDDISPTFVQTIPEKDVSVHIPPRVSDMKALQEKGQDTLMAPPPHYQIPDYCVIRHCHSIIRLMLMIEGVNVKLNSAARVWSMVAISKIFEAPSVMRDQVATWIMSNTTFIEVLPEEAFRIGYRLQLPDITQAAFRILVNELALEEAADDFEPGRSRRQVSVFGRRLGSPDDETINVIQHAARAFIDRMVAQHHETVAPCLFDRLEIPEWNKLKRLEDVLELEEDDCLFLHLGNVRFLMNAIRGEVTNHLDSALKNSVQNANWSHLDQDRVLYTEPKDFEPLRGIFRRFNETQRLLCPIVSNTIESGLLSIGKDVELNYMVRGFTRGLRTAIAKAPRDKDWSKWGSLVEQVPQHSPEHLITNQRYRLRDPFFEMGNLRRDLEHQLSITKNCNRNTPEFKIALPLARHMLLTLNQNETKYLPLWAGGNDDGTGGVFEDLIPPAEMGPSGPGPAYHTGQTLPSDASSVSGSLMDEITAMRITGSTAAGSSVDQSIDVQDGISTVYRPDRVVALGSSIASESFDDGTSEFDRAVSAAPAAHQVVASSDDVDMSEYMEDDTMSDATIISFGDDFDADFDDDFNDDPTF</sequence>
<proteinExistence type="predicted"/>
<evidence type="ECO:0000313" key="3">
    <source>
        <dbReference type="Proteomes" id="UP000766486"/>
    </source>
</evidence>
<reference evidence="2 3" key="1">
    <citation type="submission" date="2019-06" db="EMBL/GenBank/DDBJ databases">
        <authorList>
            <person name="Broberg M."/>
        </authorList>
    </citation>
    <scope>NUCLEOTIDE SEQUENCE [LARGE SCALE GENOMIC DNA]</scope>
</reference>
<dbReference type="EMBL" id="CABFNS010000699">
    <property type="protein sequence ID" value="VUC23111.1"/>
    <property type="molecule type" value="Genomic_DNA"/>
</dbReference>
<feature type="compositionally biased region" description="Low complexity" evidence="1">
    <location>
        <begin position="1"/>
        <end position="13"/>
    </location>
</feature>
<organism evidence="2 3">
    <name type="scientific">Bionectria ochroleuca</name>
    <name type="common">Gliocladium roseum</name>
    <dbReference type="NCBI Taxonomy" id="29856"/>
    <lineage>
        <taxon>Eukaryota</taxon>
        <taxon>Fungi</taxon>
        <taxon>Dikarya</taxon>
        <taxon>Ascomycota</taxon>
        <taxon>Pezizomycotina</taxon>
        <taxon>Sordariomycetes</taxon>
        <taxon>Hypocreomycetidae</taxon>
        <taxon>Hypocreales</taxon>
        <taxon>Bionectriaceae</taxon>
        <taxon>Clonostachys</taxon>
    </lineage>
</organism>
<keyword evidence="3" id="KW-1185">Reference proteome</keyword>
<gene>
    <name evidence="2" type="ORF">CLO192961_LOCUS101493</name>
</gene>
<dbReference type="Proteomes" id="UP000766486">
    <property type="component" value="Unassembled WGS sequence"/>
</dbReference>
<feature type="compositionally biased region" description="Polar residues" evidence="1">
    <location>
        <begin position="694"/>
        <end position="705"/>
    </location>
</feature>